<organism evidence="2 3">
    <name type="scientific">Amycolatopsis taiwanensis</name>
    <dbReference type="NCBI Taxonomy" id="342230"/>
    <lineage>
        <taxon>Bacteria</taxon>
        <taxon>Bacillati</taxon>
        <taxon>Actinomycetota</taxon>
        <taxon>Actinomycetes</taxon>
        <taxon>Pseudonocardiales</taxon>
        <taxon>Pseudonocardiaceae</taxon>
        <taxon>Amycolatopsis</taxon>
    </lineage>
</organism>
<dbReference type="Pfam" id="PF06054">
    <property type="entry name" value="CoiA_nuc"/>
    <property type="match status" value="1"/>
</dbReference>
<dbReference type="AlphaFoldDB" id="A0A9W6VF79"/>
<comment type="caution">
    <text evidence="2">The sequence shown here is derived from an EMBL/GenBank/DDBJ whole genome shotgun (WGS) entry which is preliminary data.</text>
</comment>
<dbReference type="InterPro" id="IPR010330">
    <property type="entry name" value="CoiA_nuc"/>
</dbReference>
<reference evidence="2" key="1">
    <citation type="submission" date="2023-03" db="EMBL/GenBank/DDBJ databases">
        <title>Amycolatopsis taiwanensis NBRC 103393.</title>
        <authorList>
            <person name="Ichikawa N."/>
            <person name="Sato H."/>
            <person name="Tonouchi N."/>
        </authorList>
    </citation>
    <scope>NUCLEOTIDE SEQUENCE</scope>
    <source>
        <strain evidence="2">NBRC 103393</strain>
    </source>
</reference>
<evidence type="ECO:0000259" key="1">
    <source>
        <dbReference type="Pfam" id="PF06054"/>
    </source>
</evidence>
<protein>
    <recommendedName>
        <fullName evidence="1">Competence protein CoiA nuclease-like domain-containing protein</fullName>
    </recommendedName>
</protein>
<accession>A0A9W6VF79</accession>
<feature type="domain" description="Competence protein CoiA nuclease-like" evidence="1">
    <location>
        <begin position="78"/>
        <end position="159"/>
    </location>
</feature>
<proteinExistence type="predicted"/>
<dbReference type="Proteomes" id="UP001165136">
    <property type="component" value="Unassembled WGS sequence"/>
</dbReference>
<dbReference type="RefSeq" id="WP_285487305.1">
    <property type="nucleotide sequence ID" value="NZ_BSTI01000006.1"/>
</dbReference>
<dbReference type="EMBL" id="BSTI01000006">
    <property type="protein sequence ID" value="GLY66530.1"/>
    <property type="molecule type" value="Genomic_DNA"/>
</dbReference>
<evidence type="ECO:0000313" key="2">
    <source>
        <dbReference type="EMBL" id="GLY66530.1"/>
    </source>
</evidence>
<name>A0A9W6VF79_9PSEU</name>
<evidence type="ECO:0000313" key="3">
    <source>
        <dbReference type="Proteomes" id="UP001165136"/>
    </source>
</evidence>
<sequence>MPLTARLAGYRDPLDASQRDLGVGLGWDVVRGGDPRPDLRCPVCDGGMHARESQLGARFFAHNPYQGHERCPYRGRGETEEHVLLKRAIARAVRDAGWRASVEHAELGWRADVLAQNPRGSWRMAWEVQLSGSLREDLSDRTARYAADGVRVCWVTTRSRAPWFGTLPSLLLEEHTSKKGNDLWMATRGYAVLATKPLARIHAVKHNSPARRMVDLVGERTLAWDRRHRRDGGGPAAPWRTLLPEGISYTEAEEVATDPFRALIGWFTKRVPLFKFVDDLQHARLAPVELAPPHRLVGRTVENGARITWIPIDLIPRAKVLTCFAYGWAAEHDAEPMPCCADSVDASDEDTHRIALSNHITRADLPLCVHCDPLAPVLRDITDFEFQNYAQLPMRVGWQRPVPTLVHDRPAKEPEEFDT</sequence>
<gene>
    <name evidence="2" type="ORF">Atai01_31490</name>
</gene>
<keyword evidence="3" id="KW-1185">Reference proteome</keyword>